<accession>A0A7R9MSC9</accession>
<feature type="compositionally biased region" description="Basic residues" evidence="1">
    <location>
        <begin position="13"/>
        <end position="29"/>
    </location>
</feature>
<keyword evidence="3" id="KW-1185">Reference proteome</keyword>
<evidence type="ECO:0000256" key="1">
    <source>
        <dbReference type="SAM" id="MobiDB-lite"/>
    </source>
</evidence>
<sequence length="29" mass="3658">MQKRFVIFDHKSRWTHSRHHHRQGRSSTN</sequence>
<evidence type="ECO:0000313" key="3">
    <source>
        <dbReference type="Proteomes" id="UP000728032"/>
    </source>
</evidence>
<name>A0A7R9MSC9_9ACAR</name>
<feature type="compositionally biased region" description="Basic and acidic residues" evidence="1">
    <location>
        <begin position="1"/>
        <end position="12"/>
    </location>
</feature>
<dbReference type="EMBL" id="OC962621">
    <property type="protein sequence ID" value="CAD7665634.1"/>
    <property type="molecule type" value="Genomic_DNA"/>
</dbReference>
<dbReference type="AlphaFoldDB" id="A0A7R9MSC9"/>
<reference evidence="2" key="1">
    <citation type="submission" date="2020-11" db="EMBL/GenBank/DDBJ databases">
        <authorList>
            <person name="Tran Van P."/>
        </authorList>
    </citation>
    <scope>NUCLEOTIDE SEQUENCE</scope>
</reference>
<feature type="region of interest" description="Disordered" evidence="1">
    <location>
        <begin position="1"/>
        <end position="29"/>
    </location>
</feature>
<gene>
    <name evidence="2" type="ORF">ONB1V03_LOCUS22191</name>
</gene>
<organism evidence="2">
    <name type="scientific">Oppiella nova</name>
    <dbReference type="NCBI Taxonomy" id="334625"/>
    <lineage>
        <taxon>Eukaryota</taxon>
        <taxon>Metazoa</taxon>
        <taxon>Ecdysozoa</taxon>
        <taxon>Arthropoda</taxon>
        <taxon>Chelicerata</taxon>
        <taxon>Arachnida</taxon>
        <taxon>Acari</taxon>
        <taxon>Acariformes</taxon>
        <taxon>Sarcoptiformes</taxon>
        <taxon>Oribatida</taxon>
        <taxon>Brachypylina</taxon>
        <taxon>Oppioidea</taxon>
        <taxon>Oppiidae</taxon>
        <taxon>Oppiella</taxon>
    </lineage>
</organism>
<dbReference type="Proteomes" id="UP000728032">
    <property type="component" value="Unassembled WGS sequence"/>
</dbReference>
<evidence type="ECO:0000313" key="2">
    <source>
        <dbReference type="EMBL" id="CAD7665634.1"/>
    </source>
</evidence>
<dbReference type="EMBL" id="CAJPVJ010047796">
    <property type="protein sequence ID" value="CAG2182770.1"/>
    <property type="molecule type" value="Genomic_DNA"/>
</dbReference>
<proteinExistence type="predicted"/>
<protein>
    <submittedName>
        <fullName evidence="2">Uncharacterized protein</fullName>
    </submittedName>
</protein>